<dbReference type="GO" id="GO:0000105">
    <property type="term" value="P:L-histidine biosynthetic process"/>
    <property type="evidence" value="ECO:0007669"/>
    <property type="project" value="TreeGrafter"/>
</dbReference>
<proteinExistence type="inferred from homology"/>
<feature type="binding site" evidence="9">
    <location>
        <position position="94"/>
    </location>
    <ligand>
        <name>Mg(2+)</name>
        <dbReference type="ChEBI" id="CHEBI:18420"/>
        <label>1</label>
        <note>catalytic</note>
    </ligand>
</feature>
<dbReference type="RefSeq" id="WP_160785932.1">
    <property type="nucleotide sequence ID" value="NZ_CP086610.1"/>
</dbReference>
<evidence type="ECO:0000256" key="3">
    <source>
        <dbReference type="ARBA" id="ARBA00009759"/>
    </source>
</evidence>
<dbReference type="Proteomes" id="UP000440304">
    <property type="component" value="Unassembled WGS sequence"/>
</dbReference>
<organism evidence="10 11">
    <name type="scientific">Shinella zoogloeoides</name>
    <name type="common">Crabtreella saccharophila</name>
    <dbReference type="NCBI Taxonomy" id="352475"/>
    <lineage>
        <taxon>Bacteria</taxon>
        <taxon>Pseudomonadati</taxon>
        <taxon>Pseudomonadota</taxon>
        <taxon>Alphaproteobacteria</taxon>
        <taxon>Hyphomicrobiales</taxon>
        <taxon>Rhizobiaceae</taxon>
        <taxon>Shinella</taxon>
    </lineage>
</organism>
<comment type="catalytic activity">
    <reaction evidence="1">
        <text>a myo-inositol phosphate + H2O = myo-inositol + phosphate</text>
        <dbReference type="Rhea" id="RHEA:24056"/>
        <dbReference type="ChEBI" id="CHEBI:15377"/>
        <dbReference type="ChEBI" id="CHEBI:17268"/>
        <dbReference type="ChEBI" id="CHEBI:43474"/>
        <dbReference type="ChEBI" id="CHEBI:84139"/>
        <dbReference type="EC" id="3.1.3.25"/>
    </reaction>
</comment>
<evidence type="ECO:0000256" key="4">
    <source>
        <dbReference type="ARBA" id="ARBA00013106"/>
    </source>
</evidence>
<dbReference type="AlphaFoldDB" id="A0A6N8THA5"/>
<dbReference type="EMBL" id="WUML01000006">
    <property type="protein sequence ID" value="MXO00530.1"/>
    <property type="molecule type" value="Genomic_DNA"/>
</dbReference>
<dbReference type="PANTHER" id="PTHR43200:SF6">
    <property type="entry name" value="3'(2'),5'-BISPHOSPHATE NUCLEOTIDASE"/>
    <property type="match status" value="1"/>
</dbReference>
<comment type="caution">
    <text evidence="10">The sequence shown here is derived from an EMBL/GenBank/DDBJ whole genome shotgun (WGS) entry which is preliminary data.</text>
</comment>
<dbReference type="EC" id="3.1.3.25" evidence="4"/>
<evidence type="ECO:0000256" key="8">
    <source>
        <dbReference type="ARBA" id="ARBA00022842"/>
    </source>
</evidence>
<feature type="binding site" evidence="9">
    <location>
        <position position="217"/>
    </location>
    <ligand>
        <name>Mg(2+)</name>
        <dbReference type="ChEBI" id="CHEBI:18420"/>
        <label>1</label>
        <note>catalytic</note>
    </ligand>
</feature>
<dbReference type="InterPro" id="IPR000760">
    <property type="entry name" value="Inositol_monophosphatase-like"/>
</dbReference>
<accession>A0A6N8THA5</accession>
<dbReference type="GO" id="GO:0052834">
    <property type="term" value="F:inositol monophosphate phosphatase activity"/>
    <property type="evidence" value="ECO:0007669"/>
    <property type="project" value="UniProtKB-EC"/>
</dbReference>
<dbReference type="FunFam" id="3.30.540.10:FF:000003">
    <property type="entry name" value="Inositol-1-monophosphatase"/>
    <property type="match status" value="1"/>
</dbReference>
<name>A0A6N8THA5_SHIZO</name>
<dbReference type="CDD" id="cd01641">
    <property type="entry name" value="Bacterial_IMPase_like_1"/>
    <property type="match status" value="1"/>
</dbReference>
<evidence type="ECO:0000256" key="7">
    <source>
        <dbReference type="ARBA" id="ARBA00022801"/>
    </source>
</evidence>
<evidence type="ECO:0000256" key="5">
    <source>
        <dbReference type="ARBA" id="ARBA00019784"/>
    </source>
</evidence>
<reference evidence="10 11" key="1">
    <citation type="submission" date="2019-12" db="EMBL/GenBank/DDBJ databases">
        <title>Shinella granuli gen. nov., sp. nov., and proposal of the reclassification of Zoogloea ramigera ATCC 19623 as Shinella zoogloeoides sp. nov.</title>
        <authorList>
            <person name="Gao J."/>
        </authorList>
    </citation>
    <scope>NUCLEOTIDE SEQUENCE [LARGE SCALE GENOMIC DNA]</scope>
    <source>
        <strain evidence="10 11">DSM 287</strain>
    </source>
</reference>
<evidence type="ECO:0000313" key="10">
    <source>
        <dbReference type="EMBL" id="MXO00530.1"/>
    </source>
</evidence>
<evidence type="ECO:0000256" key="2">
    <source>
        <dbReference type="ARBA" id="ARBA00001946"/>
    </source>
</evidence>
<dbReference type="SUPFAM" id="SSF56655">
    <property type="entry name" value="Carbohydrate phosphatase"/>
    <property type="match status" value="1"/>
</dbReference>
<feature type="binding site" evidence="9">
    <location>
        <position position="76"/>
    </location>
    <ligand>
        <name>Mg(2+)</name>
        <dbReference type="ChEBI" id="CHEBI:18420"/>
        <label>1</label>
        <note>catalytic</note>
    </ligand>
</feature>
<keyword evidence="8 9" id="KW-0460">Magnesium</keyword>
<evidence type="ECO:0000256" key="6">
    <source>
        <dbReference type="ARBA" id="ARBA00022723"/>
    </source>
</evidence>
<evidence type="ECO:0000313" key="11">
    <source>
        <dbReference type="Proteomes" id="UP000440304"/>
    </source>
</evidence>
<comment type="cofactor">
    <cofactor evidence="2 9">
        <name>Mg(2+)</name>
        <dbReference type="ChEBI" id="CHEBI:18420"/>
    </cofactor>
</comment>
<dbReference type="OrthoDB" id="9785695at2"/>
<keyword evidence="6 9" id="KW-0479">Metal-binding</keyword>
<dbReference type="PRINTS" id="PR00377">
    <property type="entry name" value="IMPHPHTASES"/>
</dbReference>
<dbReference type="InterPro" id="IPR051090">
    <property type="entry name" value="Inositol_monoP_superfamily"/>
</dbReference>
<comment type="similarity">
    <text evidence="3">Belongs to the inositol monophosphatase superfamily.</text>
</comment>
<dbReference type="Gene3D" id="3.30.540.10">
    <property type="entry name" value="Fructose-1,6-Bisphosphatase, subunit A, domain 1"/>
    <property type="match status" value="1"/>
</dbReference>
<protein>
    <recommendedName>
        <fullName evidence="5">Inositol-1-monophosphatase</fullName>
        <ecNumber evidence="4">3.1.3.25</ecNumber>
    </recommendedName>
</protein>
<dbReference type="PANTHER" id="PTHR43200">
    <property type="entry name" value="PHOSPHATASE"/>
    <property type="match status" value="1"/>
</dbReference>
<dbReference type="Pfam" id="PF00459">
    <property type="entry name" value="Inositol_P"/>
    <property type="match status" value="1"/>
</dbReference>
<dbReference type="Gene3D" id="3.40.190.80">
    <property type="match status" value="1"/>
</dbReference>
<evidence type="ECO:0000256" key="9">
    <source>
        <dbReference type="PIRSR" id="PIRSR600760-2"/>
    </source>
</evidence>
<evidence type="ECO:0000256" key="1">
    <source>
        <dbReference type="ARBA" id="ARBA00001033"/>
    </source>
</evidence>
<gene>
    <name evidence="10" type="ORF">GR156_09470</name>
</gene>
<dbReference type="GO" id="GO:0046872">
    <property type="term" value="F:metal ion binding"/>
    <property type="evidence" value="ECO:0007669"/>
    <property type="project" value="UniProtKB-KW"/>
</dbReference>
<sequence>MLEGTIVSLAPDETIMAFANALADAARPVAMRYFRAAPEVEIKADQSPVTIADRSVETTLREMIAARFPGHGIVGEESGAQDRNRDHVWVIDPIDGTQSFIVGSPMFGVLIALLYKGRPVLGIIDHPALGQRWLGVHGRPTLLDGRPVRVSACTDLAAARFLTNSPHYYTMPEEPAALASLHAATRFTSYGMECHGFGLVASGYADLIVETGLDIFDYLAAVPVIEGAGGVISDWAGQPLTIDSGRTVLAAGSAVLHAEAAGLLARGAIRPSAEQG</sequence>
<feature type="binding site" evidence="9">
    <location>
        <position position="95"/>
    </location>
    <ligand>
        <name>Mg(2+)</name>
        <dbReference type="ChEBI" id="CHEBI:18420"/>
        <label>1</label>
        <note>catalytic</note>
    </ligand>
</feature>
<keyword evidence="7" id="KW-0378">Hydrolase</keyword>
<feature type="binding site" evidence="9">
    <location>
        <position position="92"/>
    </location>
    <ligand>
        <name>Mg(2+)</name>
        <dbReference type="ChEBI" id="CHEBI:18420"/>
        <label>1</label>
        <note>catalytic</note>
    </ligand>
</feature>